<reference evidence="1" key="1">
    <citation type="journal article" date="2014" name="Int. J. Syst. Evol. Microbiol.">
        <title>Complete genome sequence of Corynebacterium casei LMG S-19264T (=DSM 44701T), isolated from a smear-ripened cheese.</title>
        <authorList>
            <consortium name="US DOE Joint Genome Institute (JGI-PGF)"/>
            <person name="Walter F."/>
            <person name="Albersmeier A."/>
            <person name="Kalinowski J."/>
            <person name="Ruckert C."/>
        </authorList>
    </citation>
    <scope>NUCLEOTIDE SEQUENCE</scope>
    <source>
        <strain evidence="1">CGMCC 1.12813</strain>
    </source>
</reference>
<evidence type="ECO:0000313" key="1">
    <source>
        <dbReference type="EMBL" id="GGB04151.1"/>
    </source>
</evidence>
<dbReference type="Pfam" id="PF13376">
    <property type="entry name" value="OmdA"/>
    <property type="match status" value="1"/>
</dbReference>
<dbReference type="AlphaFoldDB" id="A0A916SM41"/>
<comment type="caution">
    <text evidence="1">The sequence shown here is derived from an EMBL/GenBank/DDBJ whole genome shotgun (WGS) entry which is preliminary data.</text>
</comment>
<evidence type="ECO:0000313" key="2">
    <source>
        <dbReference type="Proteomes" id="UP000606922"/>
    </source>
</evidence>
<name>A0A916SM41_9MICO</name>
<dbReference type="EMBL" id="BMGB01000001">
    <property type="protein sequence ID" value="GGB04151.1"/>
    <property type="molecule type" value="Genomic_DNA"/>
</dbReference>
<protein>
    <recommendedName>
        <fullName evidence="3">Bacteriocin-protection protein</fullName>
    </recommendedName>
</protein>
<keyword evidence="2" id="KW-1185">Reference proteome</keyword>
<gene>
    <name evidence="1" type="ORF">GCM10010979_18580</name>
</gene>
<dbReference type="Proteomes" id="UP000606922">
    <property type="component" value="Unassembled WGS sequence"/>
</dbReference>
<sequence length="201" mass="23041">MVRLARRFYSVRMTDLETLRFDGYAPFREWLLQNQDASTGVWLVLAKKGSGETTVTYAEALDAALEFGWIDGQARRIDDATYMQRFTPRRPQSPWSTRNREAAEAMIAEGRMAPRGLAEVERARKDGRWDRAYDGPAKAEPHPDFVTALAANPAAAAFYATLNSQNRYAIYYRVQSAKREETRARRIADFVAKLERGEKFY</sequence>
<reference evidence="1" key="2">
    <citation type="submission" date="2020-09" db="EMBL/GenBank/DDBJ databases">
        <authorList>
            <person name="Sun Q."/>
            <person name="Zhou Y."/>
        </authorList>
    </citation>
    <scope>NUCLEOTIDE SEQUENCE</scope>
    <source>
        <strain evidence="1">CGMCC 1.12813</strain>
    </source>
</reference>
<proteinExistence type="predicted"/>
<evidence type="ECO:0008006" key="3">
    <source>
        <dbReference type="Google" id="ProtNLM"/>
    </source>
</evidence>
<accession>A0A916SM41</accession>
<organism evidence="1 2">
    <name type="scientific">Conyzicola nivalis</name>
    <dbReference type="NCBI Taxonomy" id="1477021"/>
    <lineage>
        <taxon>Bacteria</taxon>
        <taxon>Bacillati</taxon>
        <taxon>Actinomycetota</taxon>
        <taxon>Actinomycetes</taxon>
        <taxon>Micrococcales</taxon>
        <taxon>Microbacteriaceae</taxon>
        <taxon>Conyzicola</taxon>
    </lineage>
</organism>